<gene>
    <name evidence="1" type="ORF">SAMN04515668_5074</name>
</gene>
<accession>A0A1I6BT37</accession>
<organism evidence="1 2">
    <name type="scientific">Hymenobacter arizonensis</name>
    <name type="common">Siccationidurans arizonensis</name>
    <dbReference type="NCBI Taxonomy" id="1227077"/>
    <lineage>
        <taxon>Bacteria</taxon>
        <taxon>Pseudomonadati</taxon>
        <taxon>Bacteroidota</taxon>
        <taxon>Cytophagia</taxon>
        <taxon>Cytophagales</taxon>
        <taxon>Hymenobacteraceae</taxon>
        <taxon>Hymenobacter</taxon>
    </lineage>
</organism>
<protein>
    <submittedName>
        <fullName evidence="1">Uncharacterized protein</fullName>
    </submittedName>
</protein>
<evidence type="ECO:0000313" key="1">
    <source>
        <dbReference type="EMBL" id="SFQ84082.1"/>
    </source>
</evidence>
<sequence length="120" mass="13258">MRLFPMTTWGLWLFAFGCLGASCARPRARPGARSVGVVRTDALEDSLAATLARLRRLTPHVVLVRRANLLGYSISATLLWQLPDGKSFAQTFRDDVPATRHASAALDTLFSFYRQQPLGP</sequence>
<reference evidence="2" key="1">
    <citation type="submission" date="2016-10" db="EMBL/GenBank/DDBJ databases">
        <authorList>
            <person name="Varghese N."/>
            <person name="Submissions S."/>
        </authorList>
    </citation>
    <scope>NUCLEOTIDE SEQUENCE [LARGE SCALE GENOMIC DNA]</scope>
    <source>
        <strain evidence="2">OR362-8,ATCC BAA-1266,JCM 13504</strain>
    </source>
</reference>
<dbReference type="Proteomes" id="UP000199029">
    <property type="component" value="Unassembled WGS sequence"/>
</dbReference>
<dbReference type="PROSITE" id="PS51257">
    <property type="entry name" value="PROKAR_LIPOPROTEIN"/>
    <property type="match status" value="1"/>
</dbReference>
<name>A0A1I6BT37_HYMAR</name>
<dbReference type="EMBL" id="FOXS01000014">
    <property type="protein sequence ID" value="SFQ84082.1"/>
    <property type="molecule type" value="Genomic_DNA"/>
</dbReference>
<dbReference type="AlphaFoldDB" id="A0A1I6BT37"/>
<dbReference type="RefSeq" id="WP_143080461.1">
    <property type="nucleotide sequence ID" value="NZ_FOXS01000014.1"/>
</dbReference>
<proteinExistence type="predicted"/>
<keyword evidence="2" id="KW-1185">Reference proteome</keyword>
<evidence type="ECO:0000313" key="2">
    <source>
        <dbReference type="Proteomes" id="UP000199029"/>
    </source>
</evidence>